<sequence>MLKASVVVCALLLGGGVRGQNELEAGIGAGDAAVDHRLRGGAQRDLGYTTTATTTTTSTTCAKKTLDVAGVYGSIANAQACMKHALAVFKTNWVPEVTGPALRASFHDCGTYTAAPTKTSAAYQAWSLLGPVAKSVPLKCGGCNGSIKQEFAFGKSVNWQIFAEQNGMQLWYDFLFGYRLMANTLSYTTVANLIKTAKYGYYDCRKMSNADIISLLGIYAVKQAGGVPAQGCPWMPGRKDVAADWYDDTTLLPSEASNAEALKAQQRCLGLIRSFSLCPRPLPLVCYLKFAKYDFYSIAQNAFGQDPYKLIATLSGAHTVGRSRVHPENPTSLGIDELSQGPLNTFDGIYYDEVYYKYLDGKNAGWFESDRHGRCNNLSNPGQKLEYRICQDANSPMAQYYKAYADEYHAGTNYLLASNFCASYQAMSTIGYAVTADVLKATSANFVVPPGKDPVSYANQLTDMLLVSIIDPDDLKTATA</sequence>
<comment type="caution">
    <text evidence="8">The sequence shown here is derived from an EMBL/GenBank/DDBJ whole genome shotgun (WGS) entry which is preliminary data.</text>
</comment>
<dbReference type="Gene3D" id="1.10.520.10">
    <property type="match status" value="1"/>
</dbReference>
<keyword evidence="9" id="KW-1185">Reference proteome</keyword>
<evidence type="ECO:0000256" key="2">
    <source>
        <dbReference type="ARBA" id="ARBA00022617"/>
    </source>
</evidence>
<evidence type="ECO:0000256" key="6">
    <source>
        <dbReference type="SAM" id="SignalP"/>
    </source>
</evidence>
<feature type="chain" id="PRO_5032644895" description="Plant heme peroxidase family profile domain-containing protein" evidence="6">
    <location>
        <begin position="20"/>
        <end position="480"/>
    </location>
</feature>
<evidence type="ECO:0000313" key="9">
    <source>
        <dbReference type="Proteomes" id="UP000664859"/>
    </source>
</evidence>
<dbReference type="InterPro" id="IPR010255">
    <property type="entry name" value="Haem_peroxidase_sf"/>
</dbReference>
<dbReference type="GO" id="GO:0034599">
    <property type="term" value="P:cellular response to oxidative stress"/>
    <property type="evidence" value="ECO:0007669"/>
    <property type="project" value="InterPro"/>
</dbReference>
<dbReference type="PROSITE" id="PS00436">
    <property type="entry name" value="PEROXIDASE_2"/>
    <property type="match status" value="1"/>
</dbReference>
<dbReference type="GO" id="GO:0020037">
    <property type="term" value="F:heme binding"/>
    <property type="evidence" value="ECO:0007669"/>
    <property type="project" value="InterPro"/>
</dbReference>
<evidence type="ECO:0000256" key="3">
    <source>
        <dbReference type="ARBA" id="ARBA00022723"/>
    </source>
</evidence>
<dbReference type="GO" id="GO:0000302">
    <property type="term" value="P:response to reactive oxygen species"/>
    <property type="evidence" value="ECO:0007669"/>
    <property type="project" value="TreeGrafter"/>
</dbReference>
<dbReference type="Proteomes" id="UP000664859">
    <property type="component" value="Unassembled WGS sequence"/>
</dbReference>
<evidence type="ECO:0000313" key="8">
    <source>
        <dbReference type="EMBL" id="KAG5176078.1"/>
    </source>
</evidence>
<evidence type="ECO:0000256" key="5">
    <source>
        <dbReference type="ARBA" id="ARBA00023004"/>
    </source>
</evidence>
<dbReference type="GO" id="GO:0004601">
    <property type="term" value="F:peroxidase activity"/>
    <property type="evidence" value="ECO:0007669"/>
    <property type="project" value="UniProtKB-KW"/>
</dbReference>
<dbReference type="SUPFAM" id="SSF48113">
    <property type="entry name" value="Heme-dependent peroxidases"/>
    <property type="match status" value="1"/>
</dbReference>
<accession>A0A836C8T4</accession>
<dbReference type="InterPro" id="IPR044831">
    <property type="entry name" value="Ccp1-like"/>
</dbReference>
<feature type="domain" description="Plant heme peroxidase family profile" evidence="7">
    <location>
        <begin position="142"/>
        <end position="324"/>
    </location>
</feature>
<dbReference type="GO" id="GO:0046872">
    <property type="term" value="F:metal ion binding"/>
    <property type="evidence" value="ECO:0007669"/>
    <property type="project" value="UniProtKB-KW"/>
</dbReference>
<dbReference type="PROSITE" id="PS50873">
    <property type="entry name" value="PEROXIDASE_4"/>
    <property type="match status" value="1"/>
</dbReference>
<dbReference type="GO" id="GO:0042744">
    <property type="term" value="P:hydrogen peroxide catabolic process"/>
    <property type="evidence" value="ECO:0007669"/>
    <property type="project" value="TreeGrafter"/>
</dbReference>
<keyword evidence="4" id="KW-0560">Oxidoreductase</keyword>
<proteinExistence type="predicted"/>
<keyword evidence="2" id="KW-0349">Heme</keyword>
<dbReference type="InterPro" id="IPR002016">
    <property type="entry name" value="Haem_peroxidase"/>
</dbReference>
<feature type="signal peptide" evidence="6">
    <location>
        <begin position="1"/>
        <end position="19"/>
    </location>
</feature>
<dbReference type="EMBL" id="JAFCMP010000541">
    <property type="protein sequence ID" value="KAG5176078.1"/>
    <property type="molecule type" value="Genomic_DNA"/>
</dbReference>
<dbReference type="PANTHER" id="PTHR31356:SF66">
    <property type="entry name" value="CATALASE-PEROXIDASE"/>
    <property type="match status" value="1"/>
</dbReference>
<dbReference type="PANTHER" id="PTHR31356">
    <property type="entry name" value="THYLAKOID LUMENAL 29 KDA PROTEIN, CHLOROPLASTIC-RELATED"/>
    <property type="match status" value="1"/>
</dbReference>
<reference evidence="8" key="1">
    <citation type="submission" date="2021-02" db="EMBL/GenBank/DDBJ databases">
        <title>First Annotated Genome of the Yellow-green Alga Tribonema minus.</title>
        <authorList>
            <person name="Mahan K.M."/>
        </authorList>
    </citation>
    <scope>NUCLEOTIDE SEQUENCE</scope>
    <source>
        <strain evidence="8">UTEX B ZZ1240</strain>
    </source>
</reference>
<dbReference type="OrthoDB" id="2113341at2759"/>
<protein>
    <recommendedName>
        <fullName evidence="7">Plant heme peroxidase family profile domain-containing protein</fullName>
    </recommendedName>
</protein>
<evidence type="ECO:0000256" key="1">
    <source>
        <dbReference type="ARBA" id="ARBA00022559"/>
    </source>
</evidence>
<organism evidence="8 9">
    <name type="scientific">Tribonema minus</name>
    <dbReference type="NCBI Taxonomy" id="303371"/>
    <lineage>
        <taxon>Eukaryota</taxon>
        <taxon>Sar</taxon>
        <taxon>Stramenopiles</taxon>
        <taxon>Ochrophyta</taxon>
        <taxon>PX clade</taxon>
        <taxon>Xanthophyceae</taxon>
        <taxon>Tribonematales</taxon>
        <taxon>Tribonemataceae</taxon>
        <taxon>Tribonema</taxon>
    </lineage>
</organism>
<evidence type="ECO:0000259" key="7">
    <source>
        <dbReference type="PROSITE" id="PS50873"/>
    </source>
</evidence>
<gene>
    <name evidence="8" type="ORF">JKP88DRAFT_249754</name>
</gene>
<keyword evidence="1" id="KW-0575">Peroxidase</keyword>
<keyword evidence="3" id="KW-0479">Metal-binding</keyword>
<dbReference type="InterPro" id="IPR019794">
    <property type="entry name" value="Peroxidases_AS"/>
</dbReference>
<dbReference type="AlphaFoldDB" id="A0A836C8T4"/>
<keyword evidence="5" id="KW-0408">Iron</keyword>
<evidence type="ECO:0000256" key="4">
    <source>
        <dbReference type="ARBA" id="ARBA00023002"/>
    </source>
</evidence>
<keyword evidence="6" id="KW-0732">Signal</keyword>
<name>A0A836C8T4_9STRA</name>